<name>A0AAV0XYA1_9HEMI</name>
<evidence type="ECO:0000313" key="1">
    <source>
        <dbReference type="EMBL" id="CAI6373081.1"/>
    </source>
</evidence>
<reference evidence="1 2" key="1">
    <citation type="submission" date="2023-01" db="EMBL/GenBank/DDBJ databases">
        <authorList>
            <person name="Whitehead M."/>
        </authorList>
    </citation>
    <scope>NUCLEOTIDE SEQUENCE [LARGE SCALE GENOMIC DNA]</scope>
</reference>
<comment type="caution">
    <text evidence="1">The sequence shown here is derived from an EMBL/GenBank/DDBJ whole genome shotgun (WGS) entry which is preliminary data.</text>
</comment>
<proteinExistence type="predicted"/>
<accession>A0AAV0XYA1</accession>
<organism evidence="1 2">
    <name type="scientific">Macrosiphum euphorbiae</name>
    <name type="common">potato aphid</name>
    <dbReference type="NCBI Taxonomy" id="13131"/>
    <lineage>
        <taxon>Eukaryota</taxon>
        <taxon>Metazoa</taxon>
        <taxon>Ecdysozoa</taxon>
        <taxon>Arthropoda</taxon>
        <taxon>Hexapoda</taxon>
        <taxon>Insecta</taxon>
        <taxon>Pterygota</taxon>
        <taxon>Neoptera</taxon>
        <taxon>Paraneoptera</taxon>
        <taxon>Hemiptera</taxon>
        <taxon>Sternorrhyncha</taxon>
        <taxon>Aphidomorpha</taxon>
        <taxon>Aphidoidea</taxon>
        <taxon>Aphididae</taxon>
        <taxon>Macrosiphini</taxon>
        <taxon>Macrosiphum</taxon>
    </lineage>
</organism>
<protein>
    <submittedName>
        <fullName evidence="1">Uncharacterized protein</fullName>
    </submittedName>
</protein>
<dbReference type="AlphaFoldDB" id="A0AAV0XYA1"/>
<keyword evidence="2" id="KW-1185">Reference proteome</keyword>
<gene>
    <name evidence="1" type="ORF">MEUPH1_LOCUS26878</name>
</gene>
<evidence type="ECO:0000313" key="2">
    <source>
        <dbReference type="Proteomes" id="UP001160148"/>
    </source>
</evidence>
<dbReference type="Proteomes" id="UP001160148">
    <property type="component" value="Unassembled WGS sequence"/>
</dbReference>
<dbReference type="EMBL" id="CARXXK010001085">
    <property type="protein sequence ID" value="CAI6373081.1"/>
    <property type="molecule type" value="Genomic_DNA"/>
</dbReference>
<sequence length="77" mass="9020">MDNITENNNIDSNKTEDFDLHDPFEEAEQCLKIKLPEGLKKIFIFNGFNNKYILSKLEETEILDTETFARELLPDLI</sequence>